<reference evidence="13" key="1">
    <citation type="journal article" date="2023" name="Mol. Phylogenet. Evol.">
        <title>Genome-scale phylogeny and comparative genomics of the fungal order Sordariales.</title>
        <authorList>
            <person name="Hensen N."/>
            <person name="Bonometti L."/>
            <person name="Westerberg I."/>
            <person name="Brannstrom I.O."/>
            <person name="Guillou S."/>
            <person name="Cros-Aarteil S."/>
            <person name="Calhoun S."/>
            <person name="Haridas S."/>
            <person name="Kuo A."/>
            <person name="Mondo S."/>
            <person name="Pangilinan J."/>
            <person name="Riley R."/>
            <person name="LaButti K."/>
            <person name="Andreopoulos B."/>
            <person name="Lipzen A."/>
            <person name="Chen C."/>
            <person name="Yan M."/>
            <person name="Daum C."/>
            <person name="Ng V."/>
            <person name="Clum A."/>
            <person name="Steindorff A."/>
            <person name="Ohm R.A."/>
            <person name="Martin F."/>
            <person name="Silar P."/>
            <person name="Natvig D.O."/>
            <person name="Lalanne C."/>
            <person name="Gautier V."/>
            <person name="Ament-Velasquez S.L."/>
            <person name="Kruys A."/>
            <person name="Hutchinson M.I."/>
            <person name="Powell A.J."/>
            <person name="Barry K."/>
            <person name="Miller A.N."/>
            <person name="Grigoriev I.V."/>
            <person name="Debuchy R."/>
            <person name="Gladieux P."/>
            <person name="Hiltunen Thoren M."/>
            <person name="Johannesson H."/>
        </authorList>
    </citation>
    <scope>NUCLEOTIDE SEQUENCE [LARGE SCALE GENOMIC DNA]</scope>
    <source>
        <strain evidence="13">CBS 284.82</strain>
    </source>
</reference>
<evidence type="ECO:0000256" key="4">
    <source>
        <dbReference type="ARBA" id="ARBA00012151"/>
    </source>
</evidence>
<proteinExistence type="inferred from homology"/>
<feature type="transmembrane region" description="Helical" evidence="11">
    <location>
        <begin position="226"/>
        <end position="247"/>
    </location>
</feature>
<dbReference type="InterPro" id="IPR025770">
    <property type="entry name" value="PPMT_MeTrfase"/>
</dbReference>
<sequence length="391" mass="43138">MEIPSRVRRDTPAAYTVPPFPSLFWPPQDSSIILYELDDMWKFTLFWTLILYGLFHLGAVGVAVLMQGGKRTSSWKYLWLVPLVYALIAGAEALIAGTLVGLMCVSRRCRSFSATGPGPPLSKQRTFRGFESRAPPTAASKNEPIQLANSPKSLAGIATRAFGLGIALTAGATATLTLLLCTTSPLWRLPFFLTALALFHFLEFWTTAAYNTRAAEISSFLLTANWPGYAVAHSVAALECLLTHLLWPTTNNNTRWTTTPLGLGLEGLSPAVTAAGLVLVVLGQAVRSMAMIHAGQSFNHQVQYQRRADHVLVTDGVYAVLRHPSYFGFFWWALGTQLVMGNVVSLVGYAVVLWKFFSGRIKHEEAYLVSFFGEGYVDYRRRVPTRIPFVP</sequence>
<feature type="transmembrane region" description="Helical" evidence="11">
    <location>
        <begin position="45"/>
        <end position="65"/>
    </location>
</feature>
<feature type="transmembrane region" description="Helical" evidence="11">
    <location>
        <begin position="186"/>
        <end position="205"/>
    </location>
</feature>
<dbReference type="PANTHER" id="PTHR12714">
    <property type="entry name" value="PROTEIN-S ISOPRENYLCYSTEINE O-METHYLTRANSFERASE"/>
    <property type="match status" value="1"/>
</dbReference>
<dbReference type="GO" id="GO:0005789">
    <property type="term" value="C:endoplasmic reticulum membrane"/>
    <property type="evidence" value="ECO:0007669"/>
    <property type="project" value="UniProtKB-SubCell"/>
</dbReference>
<evidence type="ECO:0000256" key="7">
    <source>
        <dbReference type="ARBA" id="ARBA00022691"/>
    </source>
</evidence>
<dbReference type="PROSITE" id="PS51564">
    <property type="entry name" value="SAM_ICMT"/>
    <property type="match status" value="1"/>
</dbReference>
<dbReference type="Proteomes" id="UP001303115">
    <property type="component" value="Unassembled WGS sequence"/>
</dbReference>
<feature type="transmembrane region" description="Helical" evidence="11">
    <location>
        <begin position="267"/>
        <end position="290"/>
    </location>
</feature>
<dbReference type="Gene3D" id="1.20.120.1630">
    <property type="match status" value="1"/>
</dbReference>
<comment type="subcellular location">
    <subcellularLocation>
        <location evidence="11">Endoplasmic reticulum membrane</location>
        <topology evidence="11">Multi-pass membrane protein</topology>
    </subcellularLocation>
    <subcellularLocation>
        <location evidence="1">Membrane</location>
        <topology evidence="1">Multi-pass membrane protein</topology>
    </subcellularLocation>
</comment>
<organism evidence="12 13">
    <name type="scientific">Parachaetomium inaequale</name>
    <dbReference type="NCBI Taxonomy" id="2588326"/>
    <lineage>
        <taxon>Eukaryota</taxon>
        <taxon>Fungi</taxon>
        <taxon>Dikarya</taxon>
        <taxon>Ascomycota</taxon>
        <taxon>Pezizomycotina</taxon>
        <taxon>Sordariomycetes</taxon>
        <taxon>Sordariomycetidae</taxon>
        <taxon>Sordariales</taxon>
        <taxon>Chaetomiaceae</taxon>
        <taxon>Parachaetomium</taxon>
    </lineage>
</organism>
<keyword evidence="9 11" id="KW-1133">Transmembrane helix</keyword>
<keyword evidence="5 11" id="KW-0489">Methyltransferase</keyword>
<dbReference type="Pfam" id="PF04140">
    <property type="entry name" value="ICMT"/>
    <property type="match status" value="1"/>
</dbReference>
<comment type="similarity">
    <text evidence="3 11">Belongs to the class VI-like SAM-binding methyltransferase superfamily. Isoprenylcysteine carboxyl methyltransferase family.</text>
</comment>
<name>A0AAN6PH82_9PEZI</name>
<evidence type="ECO:0000313" key="12">
    <source>
        <dbReference type="EMBL" id="KAK4040923.1"/>
    </source>
</evidence>
<dbReference type="GO" id="GO:0032259">
    <property type="term" value="P:methylation"/>
    <property type="evidence" value="ECO:0007669"/>
    <property type="project" value="UniProtKB-KW"/>
</dbReference>
<keyword evidence="8 11" id="KW-0812">Transmembrane</keyword>
<dbReference type="EMBL" id="MU854367">
    <property type="protein sequence ID" value="KAK4040923.1"/>
    <property type="molecule type" value="Genomic_DNA"/>
</dbReference>
<keyword evidence="13" id="KW-1185">Reference proteome</keyword>
<dbReference type="InterPro" id="IPR007269">
    <property type="entry name" value="ICMT_MeTrfase"/>
</dbReference>
<accession>A0AAN6PH82</accession>
<dbReference type="GO" id="GO:0004671">
    <property type="term" value="F:protein C-terminal S-isoprenylcysteine carboxyl O-methyltransferase activity"/>
    <property type="evidence" value="ECO:0007669"/>
    <property type="project" value="UniProtKB-EC"/>
</dbReference>
<protein>
    <recommendedName>
        <fullName evidence="4 11">Protein-S-isoprenylcysteine O-methyltransferase</fullName>
        <ecNumber evidence="4 11">2.1.1.100</ecNumber>
    </recommendedName>
</protein>
<comment type="similarity">
    <text evidence="2">Belongs to the TMEM170 family.</text>
</comment>
<evidence type="ECO:0000256" key="3">
    <source>
        <dbReference type="ARBA" id="ARBA00009140"/>
    </source>
</evidence>
<feature type="transmembrane region" description="Helical" evidence="11">
    <location>
        <begin position="161"/>
        <end position="180"/>
    </location>
</feature>
<evidence type="ECO:0000256" key="1">
    <source>
        <dbReference type="ARBA" id="ARBA00004141"/>
    </source>
</evidence>
<keyword evidence="10 11" id="KW-0472">Membrane</keyword>
<feature type="transmembrane region" description="Helical" evidence="11">
    <location>
        <begin position="77"/>
        <end position="105"/>
    </location>
</feature>
<evidence type="ECO:0000256" key="10">
    <source>
        <dbReference type="ARBA" id="ARBA00023136"/>
    </source>
</evidence>
<dbReference type="Pfam" id="PF10190">
    <property type="entry name" value="Tmemb_170"/>
    <property type="match status" value="1"/>
</dbReference>
<evidence type="ECO:0000256" key="8">
    <source>
        <dbReference type="ARBA" id="ARBA00022692"/>
    </source>
</evidence>
<comment type="catalytic activity">
    <reaction evidence="11">
        <text>[protein]-C-terminal S-[(2E,6E)-farnesyl]-L-cysteine + S-adenosyl-L-methionine = [protein]-C-terminal S-[(2E,6E)-farnesyl]-L-cysteine methyl ester + S-adenosyl-L-homocysteine</text>
        <dbReference type="Rhea" id="RHEA:21672"/>
        <dbReference type="Rhea" id="RHEA-COMP:12125"/>
        <dbReference type="Rhea" id="RHEA-COMP:12126"/>
        <dbReference type="ChEBI" id="CHEBI:57856"/>
        <dbReference type="ChEBI" id="CHEBI:59789"/>
        <dbReference type="ChEBI" id="CHEBI:90510"/>
        <dbReference type="ChEBI" id="CHEBI:90511"/>
        <dbReference type="EC" id="2.1.1.100"/>
    </reaction>
</comment>
<evidence type="ECO:0000256" key="5">
    <source>
        <dbReference type="ARBA" id="ARBA00022603"/>
    </source>
</evidence>
<keyword evidence="11" id="KW-0256">Endoplasmic reticulum</keyword>
<evidence type="ECO:0000256" key="2">
    <source>
        <dbReference type="ARBA" id="ARBA00006325"/>
    </source>
</evidence>
<evidence type="ECO:0000313" key="13">
    <source>
        <dbReference type="Proteomes" id="UP001303115"/>
    </source>
</evidence>
<gene>
    <name evidence="12" type="ORF">C8A01DRAFT_45851</name>
</gene>
<feature type="transmembrane region" description="Helical" evidence="11">
    <location>
        <begin position="338"/>
        <end position="357"/>
    </location>
</feature>
<dbReference type="InterPro" id="IPR019334">
    <property type="entry name" value="TMEM170A/B/YPR153W-like"/>
</dbReference>
<dbReference type="AlphaFoldDB" id="A0AAN6PH82"/>
<evidence type="ECO:0000256" key="6">
    <source>
        <dbReference type="ARBA" id="ARBA00022679"/>
    </source>
</evidence>
<keyword evidence="6" id="KW-0808">Transferase</keyword>
<comment type="caution">
    <text evidence="12">The sequence shown here is derived from an EMBL/GenBank/DDBJ whole genome shotgun (WGS) entry which is preliminary data.</text>
</comment>
<dbReference type="EC" id="2.1.1.100" evidence="4 11"/>
<dbReference type="PANTHER" id="PTHR12714:SF9">
    <property type="entry name" value="PROTEIN-S-ISOPRENYLCYSTEINE O-METHYLTRANSFERASE"/>
    <property type="match status" value="1"/>
</dbReference>
<keyword evidence="7 11" id="KW-0949">S-adenosyl-L-methionine</keyword>
<evidence type="ECO:0000256" key="11">
    <source>
        <dbReference type="RuleBase" id="RU362022"/>
    </source>
</evidence>
<evidence type="ECO:0000256" key="9">
    <source>
        <dbReference type="ARBA" id="ARBA00022989"/>
    </source>
</evidence>